<dbReference type="AlphaFoldDB" id="A0A9Q9STU9"/>
<accession>A0A9Q9STU9</accession>
<reference evidence="1" key="1">
    <citation type="journal article" date="2017" name="Proc. Natl. Acad. Sci. U.S.A.">
        <title>Comparative genomics uncovers the prolific and distinctive metabolic potential of the cyanobacterial genus Moorea.</title>
        <authorList>
            <person name="Leao T."/>
            <person name="Castelao G."/>
            <person name="Korobeynikov A."/>
            <person name="Monroe E.A."/>
            <person name="Podell S."/>
            <person name="Glukhov E."/>
            <person name="Allen E.E."/>
            <person name="Gerwick W.H."/>
            <person name="Gerwick L."/>
        </authorList>
    </citation>
    <scope>NUCLEOTIDE SEQUENCE</scope>
    <source>
        <strain evidence="1">JHB</strain>
    </source>
</reference>
<name>A0A9Q9STU9_MOOP1</name>
<dbReference type="EMBL" id="CP017708">
    <property type="protein sequence ID" value="WAN69506.1"/>
    <property type="molecule type" value="Genomic_DNA"/>
</dbReference>
<proteinExistence type="predicted"/>
<reference evidence="1" key="2">
    <citation type="submission" date="2022-10" db="EMBL/GenBank/DDBJ databases">
        <authorList>
            <person name="Ngo T.-E."/>
        </authorList>
    </citation>
    <scope>NUCLEOTIDE SEQUENCE</scope>
    <source>
        <strain evidence="1">JHB</strain>
    </source>
</reference>
<protein>
    <submittedName>
        <fullName evidence="1">Uncharacterized protein</fullName>
    </submittedName>
</protein>
<evidence type="ECO:0000313" key="1">
    <source>
        <dbReference type="EMBL" id="WAN69506.1"/>
    </source>
</evidence>
<gene>
    <name evidence="1" type="ORF">BJP36_36040</name>
</gene>
<sequence>MANRPRFANNLLTFNLSFNLLTFNLQPFFQPANLQPWPIGHASRTTC</sequence>
<dbReference type="Proteomes" id="UP000176944">
    <property type="component" value="Chromosome"/>
</dbReference>
<organism evidence="1">
    <name type="scientific">Moorena producens (strain JHB)</name>
    <dbReference type="NCBI Taxonomy" id="1454205"/>
    <lineage>
        <taxon>Bacteria</taxon>
        <taxon>Bacillati</taxon>
        <taxon>Cyanobacteriota</taxon>
        <taxon>Cyanophyceae</taxon>
        <taxon>Coleofasciculales</taxon>
        <taxon>Coleofasciculaceae</taxon>
        <taxon>Moorena</taxon>
    </lineage>
</organism>